<gene>
    <name evidence="2" type="ORF">H8R92_08120</name>
</gene>
<sequence length="148" mass="17178">MEFKICKFNELTVMEMYEIARSRFEVFAMEQKIIQEPELDGIDNECYQVFYMDNNRVVAYCRIVPAGVAYNNISLGRVLVLNDYRRKGLALIMIKEALKFIKEELQEDTVVLSGQVYAKGLYESVGFKIISDVYDEVGIPHVKMKIEL</sequence>
<evidence type="ECO:0000313" key="2">
    <source>
        <dbReference type="EMBL" id="MBC5640382.1"/>
    </source>
</evidence>
<keyword evidence="2" id="KW-0808">Transferase</keyword>
<dbReference type="AlphaFoldDB" id="A0A8I0A8X7"/>
<comment type="caution">
    <text evidence="2">The sequence shown here is derived from an EMBL/GenBank/DDBJ whole genome shotgun (WGS) entry which is preliminary data.</text>
</comment>
<dbReference type="EMBL" id="JACOOQ010000012">
    <property type="protein sequence ID" value="MBC5640382.1"/>
    <property type="molecule type" value="Genomic_DNA"/>
</dbReference>
<organism evidence="2 3">
    <name type="scientific">Clostridium lentum</name>
    <dbReference type="NCBI Taxonomy" id="2763037"/>
    <lineage>
        <taxon>Bacteria</taxon>
        <taxon>Bacillati</taxon>
        <taxon>Bacillota</taxon>
        <taxon>Clostridia</taxon>
        <taxon>Eubacteriales</taxon>
        <taxon>Clostridiaceae</taxon>
        <taxon>Clostridium</taxon>
    </lineage>
</organism>
<evidence type="ECO:0000313" key="3">
    <source>
        <dbReference type="Proteomes" id="UP000662088"/>
    </source>
</evidence>
<dbReference type="Pfam" id="PF13673">
    <property type="entry name" value="Acetyltransf_10"/>
    <property type="match status" value="1"/>
</dbReference>
<dbReference type="InterPro" id="IPR016181">
    <property type="entry name" value="Acyl_CoA_acyltransferase"/>
</dbReference>
<feature type="domain" description="N-acetyltransferase" evidence="1">
    <location>
        <begin position="6"/>
        <end position="148"/>
    </location>
</feature>
<keyword evidence="3" id="KW-1185">Reference proteome</keyword>
<dbReference type="GO" id="GO:0016747">
    <property type="term" value="F:acyltransferase activity, transferring groups other than amino-acyl groups"/>
    <property type="evidence" value="ECO:0007669"/>
    <property type="project" value="InterPro"/>
</dbReference>
<dbReference type="Gene3D" id="3.40.630.30">
    <property type="match status" value="1"/>
</dbReference>
<dbReference type="SUPFAM" id="SSF55729">
    <property type="entry name" value="Acyl-CoA N-acyltransferases (Nat)"/>
    <property type="match status" value="1"/>
</dbReference>
<dbReference type="RefSeq" id="WP_186835168.1">
    <property type="nucleotide sequence ID" value="NZ_JACOOQ010000012.1"/>
</dbReference>
<evidence type="ECO:0000259" key="1">
    <source>
        <dbReference type="PROSITE" id="PS51186"/>
    </source>
</evidence>
<dbReference type="PROSITE" id="PS51186">
    <property type="entry name" value="GNAT"/>
    <property type="match status" value="1"/>
</dbReference>
<reference evidence="2" key="1">
    <citation type="submission" date="2020-08" db="EMBL/GenBank/DDBJ databases">
        <title>Genome public.</title>
        <authorList>
            <person name="Liu C."/>
            <person name="Sun Q."/>
        </authorList>
    </citation>
    <scope>NUCLEOTIDE SEQUENCE</scope>
    <source>
        <strain evidence="2">NSJ-42</strain>
    </source>
</reference>
<dbReference type="Proteomes" id="UP000662088">
    <property type="component" value="Unassembled WGS sequence"/>
</dbReference>
<proteinExistence type="predicted"/>
<protein>
    <submittedName>
        <fullName evidence="2">GNAT family N-acetyltransferase</fullName>
    </submittedName>
</protein>
<accession>A0A8I0A8X7</accession>
<name>A0A8I0A8X7_9CLOT</name>
<dbReference type="InterPro" id="IPR000182">
    <property type="entry name" value="GNAT_dom"/>
</dbReference>
<dbReference type="CDD" id="cd04301">
    <property type="entry name" value="NAT_SF"/>
    <property type="match status" value="1"/>
</dbReference>